<keyword evidence="1" id="KW-0812">Transmembrane</keyword>
<evidence type="ECO:0000256" key="1">
    <source>
        <dbReference type="SAM" id="Phobius"/>
    </source>
</evidence>
<keyword evidence="3" id="KW-1185">Reference proteome</keyword>
<reference evidence="2 3" key="1">
    <citation type="journal article" date="2023" name="ISME J.">
        <title>Cultivation and genomic characterization of novel and ubiquitous marine nitrite-oxidizing bacteria from the Nitrospirales.</title>
        <authorList>
            <person name="Mueller A.J."/>
            <person name="Daebeler A."/>
            <person name="Herbold C.W."/>
            <person name="Kirkegaard R.H."/>
            <person name="Daims H."/>
        </authorList>
    </citation>
    <scope>NUCLEOTIDE SEQUENCE [LARGE SCALE GENOMIC DNA]</scope>
    <source>
        <strain evidence="2 3">EB</strain>
    </source>
</reference>
<protein>
    <recommendedName>
        <fullName evidence="4">DUF2834 domain-containing protein</fullName>
    </recommendedName>
</protein>
<dbReference type="Proteomes" id="UP001250932">
    <property type="component" value="Unassembled WGS sequence"/>
</dbReference>
<feature type="transmembrane region" description="Helical" evidence="1">
    <location>
        <begin position="7"/>
        <end position="27"/>
    </location>
</feature>
<evidence type="ECO:0008006" key="4">
    <source>
        <dbReference type="Google" id="ProtNLM"/>
    </source>
</evidence>
<dbReference type="EMBL" id="JAQOUE010000001">
    <property type="protein sequence ID" value="MDT7043437.1"/>
    <property type="molecule type" value="Genomic_DNA"/>
</dbReference>
<evidence type="ECO:0000313" key="2">
    <source>
        <dbReference type="EMBL" id="MDT7043437.1"/>
    </source>
</evidence>
<gene>
    <name evidence="2" type="ORF">PPG34_13850</name>
</gene>
<dbReference type="RefSeq" id="WP_313834004.1">
    <property type="nucleotide sequence ID" value="NZ_JAQOUE010000001.1"/>
</dbReference>
<sequence length="96" mass="11280">MYVWSKRIVISLLVLFGILEVVFWVTSSGGEASLLATRTTHWMALNYFLLLVWVFVWMFDQARVRGKNIWVWMVPFFVAPLPTLMAFVLVLQRRAK</sequence>
<comment type="caution">
    <text evidence="2">The sequence shown here is derived from an EMBL/GenBank/DDBJ whole genome shotgun (WGS) entry which is preliminary data.</text>
</comment>
<proteinExistence type="predicted"/>
<feature type="transmembrane region" description="Helical" evidence="1">
    <location>
        <begin position="39"/>
        <end position="57"/>
    </location>
</feature>
<organism evidence="2 3">
    <name type="scientific">Candidatus Nitronereus thalassa</name>
    <dbReference type="NCBI Taxonomy" id="3020898"/>
    <lineage>
        <taxon>Bacteria</taxon>
        <taxon>Pseudomonadati</taxon>
        <taxon>Nitrospirota</taxon>
        <taxon>Nitrospiria</taxon>
        <taxon>Nitrospirales</taxon>
        <taxon>Nitrospiraceae</taxon>
        <taxon>Candidatus Nitronereus</taxon>
    </lineage>
</organism>
<keyword evidence="1" id="KW-0472">Membrane</keyword>
<feature type="transmembrane region" description="Helical" evidence="1">
    <location>
        <begin position="69"/>
        <end position="91"/>
    </location>
</feature>
<name>A0ABU3KB76_9BACT</name>
<keyword evidence="1" id="KW-1133">Transmembrane helix</keyword>
<evidence type="ECO:0000313" key="3">
    <source>
        <dbReference type="Proteomes" id="UP001250932"/>
    </source>
</evidence>
<accession>A0ABU3KB76</accession>